<evidence type="ECO:0000313" key="3">
    <source>
        <dbReference type="EMBL" id="KHJ89383.1"/>
    </source>
</evidence>
<organism evidence="3 4">
    <name type="scientific">Oesophagostomum dentatum</name>
    <name type="common">Nodular worm</name>
    <dbReference type="NCBI Taxonomy" id="61180"/>
    <lineage>
        <taxon>Eukaryota</taxon>
        <taxon>Metazoa</taxon>
        <taxon>Ecdysozoa</taxon>
        <taxon>Nematoda</taxon>
        <taxon>Chromadorea</taxon>
        <taxon>Rhabditida</taxon>
        <taxon>Rhabditina</taxon>
        <taxon>Rhabditomorpha</taxon>
        <taxon>Strongyloidea</taxon>
        <taxon>Strongylidae</taxon>
        <taxon>Oesophagostomum</taxon>
    </lineage>
</organism>
<dbReference type="AlphaFoldDB" id="A0A0B1SVP4"/>
<feature type="region of interest" description="Disordered" evidence="1">
    <location>
        <begin position="30"/>
        <end position="92"/>
    </location>
</feature>
<reference evidence="3 4" key="1">
    <citation type="submission" date="2014-03" db="EMBL/GenBank/DDBJ databases">
        <title>Draft genome of the hookworm Oesophagostomum dentatum.</title>
        <authorList>
            <person name="Mitreva M."/>
        </authorList>
    </citation>
    <scope>NUCLEOTIDE SEQUENCE [LARGE SCALE GENOMIC DNA]</scope>
    <source>
        <strain evidence="3 4">OD-Hann</strain>
    </source>
</reference>
<accession>A0A0B1SVP4</accession>
<proteinExistence type="predicted"/>
<keyword evidence="4" id="KW-1185">Reference proteome</keyword>
<feature type="compositionally biased region" description="Acidic residues" evidence="1">
    <location>
        <begin position="47"/>
        <end position="59"/>
    </location>
</feature>
<protein>
    <submittedName>
        <fullName evidence="3">Uncharacterized protein</fullName>
    </submittedName>
</protein>
<dbReference type="EMBL" id="KN554297">
    <property type="protein sequence ID" value="KHJ89383.1"/>
    <property type="molecule type" value="Genomic_DNA"/>
</dbReference>
<gene>
    <name evidence="3" type="ORF">OESDEN_10794</name>
</gene>
<evidence type="ECO:0000256" key="1">
    <source>
        <dbReference type="SAM" id="MobiDB-lite"/>
    </source>
</evidence>
<evidence type="ECO:0000313" key="4">
    <source>
        <dbReference type="Proteomes" id="UP000053660"/>
    </source>
</evidence>
<feature type="chain" id="PRO_5002061195" evidence="2">
    <location>
        <begin position="17"/>
        <end position="375"/>
    </location>
</feature>
<sequence length="375" mass="41522">MRFILLIVAFLVATESRVVLDLLGAKKLKSAVDEDSTSNPNKAAGEFEGESDYDVEGDIIPDTATEGEEPPKSGDTSNNEQQPDSSDQEEATTALTVPCQDDTGFASVHLNSLDNVGIYEHYGIRLSNDEHFNAVFLRDTLEEIRSLPHSEVSSAVATAGTLGFFTGRLSRTDTLESVTKDALEKLNDTALEDTLEEIRTLPHSEVLSAVATAGTLGFFTGHLSRTDTLESVTKDALEKLNDTALEKLARFKVAFTLQSHAVLYLKTVMALDRIKDQYGERKPLAFQGTKYNRMGRVISRLEKAVHSLRQSLTKPETLYYGDVENLIDLLKDEPLLNNSLDILVHDKDWVEDTISEYLGGFEETDNNENEVDFAH</sequence>
<feature type="signal peptide" evidence="2">
    <location>
        <begin position="1"/>
        <end position="16"/>
    </location>
</feature>
<name>A0A0B1SVP4_OESDE</name>
<dbReference type="Proteomes" id="UP000053660">
    <property type="component" value="Unassembled WGS sequence"/>
</dbReference>
<evidence type="ECO:0000256" key="2">
    <source>
        <dbReference type="SAM" id="SignalP"/>
    </source>
</evidence>
<feature type="compositionally biased region" description="Polar residues" evidence="1">
    <location>
        <begin position="74"/>
        <end position="92"/>
    </location>
</feature>
<keyword evidence="2" id="KW-0732">Signal</keyword>